<dbReference type="InterPro" id="IPR016169">
    <property type="entry name" value="FAD-bd_PCMH_sub2"/>
</dbReference>
<evidence type="ECO:0000256" key="6">
    <source>
        <dbReference type="SAM" id="SignalP"/>
    </source>
</evidence>
<feature type="signal peptide" evidence="6">
    <location>
        <begin position="1"/>
        <end position="21"/>
    </location>
</feature>
<evidence type="ECO:0000313" key="9">
    <source>
        <dbReference type="Proteomes" id="UP001147695"/>
    </source>
</evidence>
<dbReference type="InterPro" id="IPR012951">
    <property type="entry name" value="BBE"/>
</dbReference>
<proteinExistence type="inferred from homology"/>
<gene>
    <name evidence="8" type="ORF">N7452_007537</name>
</gene>
<keyword evidence="2" id="KW-0285">Flavoprotein</keyword>
<dbReference type="InterPro" id="IPR036318">
    <property type="entry name" value="FAD-bd_PCMH-like_sf"/>
</dbReference>
<keyword evidence="5" id="KW-0560">Oxidoreductase</keyword>
<dbReference type="InterPro" id="IPR006094">
    <property type="entry name" value="Oxid_FAD_bind_N"/>
</dbReference>
<evidence type="ECO:0000259" key="7">
    <source>
        <dbReference type="PROSITE" id="PS51387"/>
    </source>
</evidence>
<accession>A0A9W9QFE0</accession>
<dbReference type="PROSITE" id="PS51387">
    <property type="entry name" value="FAD_PCMH"/>
    <property type="match status" value="1"/>
</dbReference>
<evidence type="ECO:0000256" key="4">
    <source>
        <dbReference type="ARBA" id="ARBA00022827"/>
    </source>
</evidence>
<dbReference type="Gene3D" id="3.30.465.10">
    <property type="match status" value="2"/>
</dbReference>
<feature type="domain" description="FAD-binding PCMH-type" evidence="7">
    <location>
        <begin position="56"/>
        <end position="228"/>
    </location>
</feature>
<dbReference type="EMBL" id="JAPZBQ010000004">
    <property type="protein sequence ID" value="KAJ5335134.1"/>
    <property type="molecule type" value="Genomic_DNA"/>
</dbReference>
<dbReference type="SUPFAM" id="SSF56176">
    <property type="entry name" value="FAD-binding/transporter-associated domain-like"/>
    <property type="match status" value="1"/>
</dbReference>
<comment type="similarity">
    <text evidence="1">Belongs to the oxygen-dependent FAD-linked oxidoreductase family.</text>
</comment>
<feature type="chain" id="PRO_5040935707" description="FAD-binding PCMH-type domain-containing protein" evidence="6">
    <location>
        <begin position="22"/>
        <end position="441"/>
    </location>
</feature>
<dbReference type="InterPro" id="IPR050416">
    <property type="entry name" value="FAD-linked_Oxidoreductase"/>
</dbReference>
<evidence type="ECO:0000256" key="2">
    <source>
        <dbReference type="ARBA" id="ARBA00022630"/>
    </source>
</evidence>
<protein>
    <recommendedName>
        <fullName evidence="7">FAD-binding PCMH-type domain-containing protein</fullName>
    </recommendedName>
</protein>
<dbReference type="AlphaFoldDB" id="A0A9W9QFE0"/>
<evidence type="ECO:0000256" key="5">
    <source>
        <dbReference type="ARBA" id="ARBA00023002"/>
    </source>
</evidence>
<sequence>MPMGLAPRVFLGISFAIRAVGLSNLTALFEPCLSPEADIILPGDADWATKVQPRWSDYTPPTLIGVIKPMTESDIQHTVKIAHSNNIKFLATGGGQSFSDYSNFHGISIDLSNFNSTKFDDTRTYLTIGGAVKYDQLTDLLYNASKELPLASCACPGVLGATLGAGIGPLMGHRGLMIDALVSVRLITADGSILTASREENHELFWGIRGAGSNFGIITSATFRVWGITNNGLAMSAGLVFPASVNGSYWRVLQTFDDDMPARLALTNMAFFDRQTNQNTLFPPVLGSCTPGQKVNIHSVAVKLTDPETLDSVFAGMNQFWHQHTGYQGRLLIPRFANDATAGMKDNETSYPWRDAIAHISIEGYMTDTSIYDIVDEFEQRLRNRIANVSGYPSPATYTGYARGNEGAVAWYSSRNLARLSALKRKWDPNQLFGFNKPIPL</sequence>
<dbReference type="Pfam" id="PF01565">
    <property type="entry name" value="FAD_binding_4"/>
    <property type="match status" value="1"/>
</dbReference>
<dbReference type="GO" id="GO:0016491">
    <property type="term" value="F:oxidoreductase activity"/>
    <property type="evidence" value="ECO:0007669"/>
    <property type="project" value="UniProtKB-KW"/>
</dbReference>
<keyword evidence="3 6" id="KW-0732">Signal</keyword>
<evidence type="ECO:0000256" key="3">
    <source>
        <dbReference type="ARBA" id="ARBA00022729"/>
    </source>
</evidence>
<evidence type="ECO:0000313" key="8">
    <source>
        <dbReference type="EMBL" id="KAJ5335134.1"/>
    </source>
</evidence>
<dbReference type="Gene3D" id="3.40.462.20">
    <property type="match status" value="1"/>
</dbReference>
<reference evidence="8" key="1">
    <citation type="submission" date="2022-12" db="EMBL/GenBank/DDBJ databases">
        <authorList>
            <person name="Petersen C."/>
        </authorList>
    </citation>
    <scope>NUCLEOTIDE SEQUENCE</scope>
    <source>
        <strain evidence="8">IBT 35673</strain>
    </source>
</reference>
<keyword evidence="4" id="KW-0274">FAD</keyword>
<dbReference type="PANTHER" id="PTHR42973:SF32">
    <property type="entry name" value="FAD-LINKED OXIDOREDUCTASE AFOF"/>
    <property type="match status" value="1"/>
</dbReference>
<organism evidence="8 9">
    <name type="scientific">Penicillium brevicompactum</name>
    <dbReference type="NCBI Taxonomy" id="5074"/>
    <lineage>
        <taxon>Eukaryota</taxon>
        <taxon>Fungi</taxon>
        <taxon>Dikarya</taxon>
        <taxon>Ascomycota</taxon>
        <taxon>Pezizomycotina</taxon>
        <taxon>Eurotiomycetes</taxon>
        <taxon>Eurotiomycetidae</taxon>
        <taxon>Eurotiales</taxon>
        <taxon>Aspergillaceae</taxon>
        <taxon>Penicillium</taxon>
    </lineage>
</organism>
<dbReference type="InterPro" id="IPR016166">
    <property type="entry name" value="FAD-bd_PCMH"/>
</dbReference>
<evidence type="ECO:0000256" key="1">
    <source>
        <dbReference type="ARBA" id="ARBA00005466"/>
    </source>
</evidence>
<reference evidence="8" key="2">
    <citation type="journal article" date="2023" name="IMA Fungus">
        <title>Comparative genomic study of the Penicillium genus elucidates a diverse pangenome and 15 lateral gene transfer events.</title>
        <authorList>
            <person name="Petersen C."/>
            <person name="Sorensen T."/>
            <person name="Nielsen M.R."/>
            <person name="Sondergaard T.E."/>
            <person name="Sorensen J.L."/>
            <person name="Fitzpatrick D.A."/>
            <person name="Frisvad J.C."/>
            <person name="Nielsen K.L."/>
        </authorList>
    </citation>
    <scope>NUCLEOTIDE SEQUENCE</scope>
    <source>
        <strain evidence="8">IBT 35673</strain>
    </source>
</reference>
<dbReference type="GO" id="GO:0071949">
    <property type="term" value="F:FAD binding"/>
    <property type="evidence" value="ECO:0007669"/>
    <property type="project" value="InterPro"/>
</dbReference>
<dbReference type="Pfam" id="PF08031">
    <property type="entry name" value="BBE"/>
    <property type="match status" value="1"/>
</dbReference>
<comment type="caution">
    <text evidence="8">The sequence shown here is derived from an EMBL/GenBank/DDBJ whole genome shotgun (WGS) entry which is preliminary data.</text>
</comment>
<dbReference type="Proteomes" id="UP001147695">
    <property type="component" value="Unassembled WGS sequence"/>
</dbReference>
<dbReference type="PANTHER" id="PTHR42973">
    <property type="entry name" value="BINDING OXIDOREDUCTASE, PUTATIVE (AFU_ORTHOLOGUE AFUA_1G17690)-RELATED"/>
    <property type="match status" value="1"/>
</dbReference>
<name>A0A9W9QFE0_PENBR</name>